<organism evidence="1 2">
    <name type="scientific">Gaetbulibacter jejuensis</name>
    <dbReference type="NCBI Taxonomy" id="584607"/>
    <lineage>
        <taxon>Bacteria</taxon>
        <taxon>Pseudomonadati</taxon>
        <taxon>Bacteroidota</taxon>
        <taxon>Flavobacteriia</taxon>
        <taxon>Flavobacteriales</taxon>
        <taxon>Flavobacteriaceae</taxon>
        <taxon>Gaetbulibacter</taxon>
    </lineage>
</organism>
<evidence type="ECO:0000313" key="2">
    <source>
        <dbReference type="Proteomes" id="UP001500736"/>
    </source>
</evidence>
<dbReference type="NCBIfam" id="TIGR04019">
    <property type="entry name" value="B_thiol_YtxJ"/>
    <property type="match status" value="1"/>
</dbReference>
<dbReference type="InterPro" id="IPR022551">
    <property type="entry name" value="BrxC"/>
</dbReference>
<keyword evidence="2" id="KW-1185">Reference proteome</keyword>
<gene>
    <name evidence="1" type="primary">ytxJ</name>
    <name evidence="1" type="ORF">GCM10009431_23200</name>
</gene>
<proteinExistence type="predicted"/>
<dbReference type="Pfam" id="PF11009">
    <property type="entry name" value="BrxC"/>
    <property type="match status" value="1"/>
</dbReference>
<dbReference type="Gene3D" id="3.40.30.10">
    <property type="entry name" value="Glutaredoxin"/>
    <property type="match status" value="1"/>
</dbReference>
<dbReference type="InterPro" id="IPR036249">
    <property type="entry name" value="Thioredoxin-like_sf"/>
</dbReference>
<dbReference type="CDD" id="cd02947">
    <property type="entry name" value="TRX_family"/>
    <property type="match status" value="1"/>
</dbReference>
<dbReference type="Proteomes" id="UP001500736">
    <property type="component" value="Unassembled WGS sequence"/>
</dbReference>
<sequence>MKKTNVMGFLKNIFGSSEPKDEKVLPWIFLDDIQQLDFIEEKSKTKPQLIFKHSTRCGISRMVMRQFEAQYPFSSDDVDLYYLDLLTYRDISNTIAQRFGVFHESPQLLVVKNGVVVTASSHGAINDLELSTLL</sequence>
<evidence type="ECO:0000313" key="1">
    <source>
        <dbReference type="EMBL" id="GAA0746657.1"/>
    </source>
</evidence>
<dbReference type="SUPFAM" id="SSF52833">
    <property type="entry name" value="Thioredoxin-like"/>
    <property type="match status" value="1"/>
</dbReference>
<protein>
    <submittedName>
        <fullName evidence="1">Bacillithiol system redox-active protein YtxJ</fullName>
    </submittedName>
</protein>
<name>A0ABN1JU03_9FLAO</name>
<reference evidence="1 2" key="1">
    <citation type="journal article" date="2019" name="Int. J. Syst. Evol. Microbiol.">
        <title>The Global Catalogue of Microorganisms (GCM) 10K type strain sequencing project: providing services to taxonomists for standard genome sequencing and annotation.</title>
        <authorList>
            <consortium name="The Broad Institute Genomics Platform"/>
            <consortium name="The Broad Institute Genome Sequencing Center for Infectious Disease"/>
            <person name="Wu L."/>
            <person name="Ma J."/>
        </authorList>
    </citation>
    <scope>NUCLEOTIDE SEQUENCE [LARGE SCALE GENOMIC DNA]</scope>
    <source>
        <strain evidence="1 2">JCM 15976</strain>
    </source>
</reference>
<comment type="caution">
    <text evidence="1">The sequence shown here is derived from an EMBL/GenBank/DDBJ whole genome shotgun (WGS) entry which is preliminary data.</text>
</comment>
<dbReference type="EMBL" id="BAAAGF010000003">
    <property type="protein sequence ID" value="GAA0746657.1"/>
    <property type="molecule type" value="Genomic_DNA"/>
</dbReference>
<accession>A0ABN1JU03</accession>